<dbReference type="SUPFAM" id="SSF56719">
    <property type="entry name" value="Type II DNA topoisomerase"/>
    <property type="match status" value="1"/>
</dbReference>
<evidence type="ECO:0000313" key="10">
    <source>
        <dbReference type="EMBL" id="PEN09458.1"/>
    </source>
</evidence>
<keyword evidence="11" id="KW-1185">Reference proteome</keyword>
<dbReference type="GO" id="GO:0005524">
    <property type="term" value="F:ATP binding"/>
    <property type="evidence" value="ECO:0007669"/>
    <property type="project" value="InterPro"/>
</dbReference>
<comment type="similarity">
    <text evidence="2">Belongs to the type II topoisomerase GyrA/ParC subunit family.</text>
</comment>
<dbReference type="InterPro" id="IPR050220">
    <property type="entry name" value="Type_II_DNA_Topoisomerases"/>
</dbReference>
<dbReference type="GO" id="GO:0006265">
    <property type="term" value="P:DNA topological change"/>
    <property type="evidence" value="ECO:0007669"/>
    <property type="project" value="UniProtKB-UniRule"/>
</dbReference>
<sequence>MPETESISLHKTARKRYLNYALSVITSRALPDIRDGLKPVQRRILYAMFTNLNLYPDGRHRKSATIVGETMGKYHPHGDTAIYDAMVRMAQDFSLRAPLVDGHGNFGSLDGDNPAAMRYTEAKLRPLAMELLTELRQDTVEYRDTFDGTLQEPVVLPAKVPNMLVNGASGIAVGMATNIPPHNLGEVVDACLHLIDDPDASAEALWQHVPAPDFPTGGAILNTKEELREIYATGKGTIEMRGGYRMKGKTRAIIESVPYGVDKSKIVESIADHIADENVPQLSNVRDESTDDVRIVLELKRGSDAEAAMAYLFKHTQLQHRFHVNMTCLVPTERADVGTPERVNLRTIVQHFLQFRLGVVTRRLRHELQKLETRIHLLEGFETIFDALDETIAMIRASTNKKDAQDRLMDRFGLDTTQADAVLDTKLYRLSQMEIEAIEEELEAKRTRAAEIRALLDDKSARWDMVREELVQVKSDYADDRRSEIRGPDAAIEYTEADYIIESDAYVIVTRDGWVKRQGSYTDLDSIRVRDGDEVGWVLEGSTRATVGFFTNYGTCYTVRINDIPSTTGYGDPVQKLFSFDDGERVVGVVSFDDRALPPGRPEEPDQQQLFDENGVAEDEEPHPPYVVALTKTGQTTRFTVEGFMEPSTRSGRMFMRLEGNDEVVRALLAQGHEHVCAASHGGRVLIFPVEQVSVYKGPAKGVIGMRIQDDDRLLGATLSDMAREGLTVVTNNGREEIVRTTKYDITNRGGKGHVVIKRGYFAEVHYEPIEVKVG</sequence>
<feature type="coiled-coil region" evidence="8">
    <location>
        <begin position="428"/>
        <end position="455"/>
    </location>
</feature>
<evidence type="ECO:0000256" key="5">
    <source>
        <dbReference type="ARBA" id="ARBA00023125"/>
    </source>
</evidence>
<dbReference type="InterPro" id="IPR013758">
    <property type="entry name" value="Topo_IIA_A/C_ab"/>
</dbReference>
<evidence type="ECO:0000313" key="11">
    <source>
        <dbReference type="Proteomes" id="UP000221024"/>
    </source>
</evidence>
<comment type="catalytic activity">
    <reaction evidence="1 7">
        <text>ATP-dependent breakage, passage and rejoining of double-stranded DNA.</text>
        <dbReference type="EC" id="5.6.2.2"/>
    </reaction>
</comment>
<dbReference type="GO" id="GO:0003918">
    <property type="term" value="F:DNA topoisomerase type II (double strand cut, ATP-hydrolyzing) activity"/>
    <property type="evidence" value="ECO:0007669"/>
    <property type="project" value="UniProtKB-EC"/>
</dbReference>
<dbReference type="PANTHER" id="PTHR43493:SF5">
    <property type="entry name" value="DNA GYRASE SUBUNIT A, CHLOROPLASTIC_MITOCHONDRIAL"/>
    <property type="match status" value="1"/>
</dbReference>
<evidence type="ECO:0000256" key="1">
    <source>
        <dbReference type="ARBA" id="ARBA00000185"/>
    </source>
</evidence>
<protein>
    <recommendedName>
        <fullName evidence="3">DNA topoisomerase (ATP-hydrolyzing)</fullName>
        <ecNumber evidence="3">5.6.2.2</ecNumber>
    </recommendedName>
</protein>
<dbReference type="InterPro" id="IPR006691">
    <property type="entry name" value="GyrA/parC_rep"/>
</dbReference>
<comment type="caution">
    <text evidence="10">The sequence shown here is derived from an EMBL/GenBank/DDBJ whole genome shotgun (WGS) entry which is preliminary data.</text>
</comment>
<organism evidence="10 11">
    <name type="scientific">Longimonas halophila</name>
    <dbReference type="NCBI Taxonomy" id="1469170"/>
    <lineage>
        <taxon>Bacteria</taxon>
        <taxon>Pseudomonadati</taxon>
        <taxon>Rhodothermota</taxon>
        <taxon>Rhodothermia</taxon>
        <taxon>Rhodothermales</taxon>
        <taxon>Salisaetaceae</taxon>
        <taxon>Longimonas</taxon>
    </lineage>
</organism>
<dbReference type="Gene3D" id="1.10.268.10">
    <property type="entry name" value="Topoisomerase, domain 3"/>
    <property type="match status" value="1"/>
</dbReference>
<reference evidence="10 11" key="1">
    <citation type="submission" date="2017-10" db="EMBL/GenBank/DDBJ databases">
        <title>Draft genome of Longimonas halophila.</title>
        <authorList>
            <person name="Goh K.M."/>
            <person name="Shamsir M.S."/>
            <person name="Lim S.W."/>
        </authorList>
    </citation>
    <scope>NUCLEOTIDE SEQUENCE [LARGE SCALE GENOMIC DNA]</scope>
    <source>
        <strain evidence="10 11">KCTC 42399</strain>
    </source>
</reference>
<dbReference type="PROSITE" id="PS52040">
    <property type="entry name" value="TOPO_IIA"/>
    <property type="match status" value="1"/>
</dbReference>
<proteinExistence type="inferred from homology"/>
<dbReference type="CDD" id="cd00187">
    <property type="entry name" value="TOP4c"/>
    <property type="match status" value="1"/>
</dbReference>
<dbReference type="GO" id="GO:0003677">
    <property type="term" value="F:DNA binding"/>
    <property type="evidence" value="ECO:0007669"/>
    <property type="project" value="UniProtKB-UniRule"/>
</dbReference>
<keyword evidence="8" id="KW-0175">Coiled coil</keyword>
<feature type="active site" description="O-(5'-phospho-DNA)-tyrosine intermediate" evidence="7">
    <location>
        <position position="119"/>
    </location>
</feature>
<evidence type="ECO:0000259" key="9">
    <source>
        <dbReference type="PROSITE" id="PS52040"/>
    </source>
</evidence>
<dbReference type="InterPro" id="IPR002205">
    <property type="entry name" value="Topo_IIA_dom_A"/>
</dbReference>
<dbReference type="SUPFAM" id="SSF101904">
    <property type="entry name" value="GyrA/ParC C-terminal domain-like"/>
    <property type="match status" value="1"/>
</dbReference>
<dbReference type="EC" id="5.6.2.2" evidence="3"/>
<name>A0A2H3PB12_9BACT</name>
<dbReference type="NCBIfam" id="NF004044">
    <property type="entry name" value="PRK05561.1"/>
    <property type="match status" value="1"/>
</dbReference>
<accession>A0A2H3PB12</accession>
<evidence type="ECO:0000256" key="6">
    <source>
        <dbReference type="ARBA" id="ARBA00023235"/>
    </source>
</evidence>
<dbReference type="RefSeq" id="WP_098060856.1">
    <property type="nucleotide sequence ID" value="NZ_PDEP01000001.1"/>
</dbReference>
<dbReference type="InterPro" id="IPR013757">
    <property type="entry name" value="Topo_IIA_A_a_sf"/>
</dbReference>
<gene>
    <name evidence="10" type="ORF">CRI93_01655</name>
</gene>
<dbReference type="Gene3D" id="3.90.199.10">
    <property type="entry name" value="Topoisomerase II, domain 5"/>
    <property type="match status" value="1"/>
</dbReference>
<dbReference type="Pfam" id="PF00521">
    <property type="entry name" value="DNA_topoisoIV"/>
    <property type="match status" value="1"/>
</dbReference>
<dbReference type="InterPro" id="IPR013760">
    <property type="entry name" value="Topo_IIA-like_dom_sf"/>
</dbReference>
<dbReference type="AlphaFoldDB" id="A0A2H3PB12"/>
<dbReference type="Proteomes" id="UP000221024">
    <property type="component" value="Unassembled WGS sequence"/>
</dbReference>
<dbReference type="GO" id="GO:0009330">
    <property type="term" value="C:DNA topoisomerase type II (double strand cut, ATP-hydrolyzing) complex"/>
    <property type="evidence" value="ECO:0007669"/>
    <property type="project" value="TreeGrafter"/>
</dbReference>
<dbReference type="SMART" id="SM00434">
    <property type="entry name" value="TOP4c"/>
    <property type="match status" value="1"/>
</dbReference>
<dbReference type="EMBL" id="PDEP01000001">
    <property type="protein sequence ID" value="PEN09458.1"/>
    <property type="molecule type" value="Genomic_DNA"/>
</dbReference>
<evidence type="ECO:0000256" key="8">
    <source>
        <dbReference type="SAM" id="Coils"/>
    </source>
</evidence>
<feature type="domain" description="Topo IIA-type catalytic" evidence="9">
    <location>
        <begin position="30"/>
        <end position="499"/>
    </location>
</feature>
<evidence type="ECO:0000256" key="2">
    <source>
        <dbReference type="ARBA" id="ARBA00008263"/>
    </source>
</evidence>
<evidence type="ECO:0000256" key="7">
    <source>
        <dbReference type="PROSITE-ProRule" id="PRU01384"/>
    </source>
</evidence>
<evidence type="ECO:0000256" key="4">
    <source>
        <dbReference type="ARBA" id="ARBA00023029"/>
    </source>
</evidence>
<keyword evidence="5 7" id="KW-0238">DNA-binding</keyword>
<dbReference type="OrthoDB" id="9806486at2"/>
<evidence type="ECO:0000256" key="3">
    <source>
        <dbReference type="ARBA" id="ARBA00012895"/>
    </source>
</evidence>
<dbReference type="PANTHER" id="PTHR43493">
    <property type="entry name" value="DNA GYRASE/TOPOISOMERASE SUBUNIT A"/>
    <property type="match status" value="1"/>
</dbReference>
<dbReference type="Gene3D" id="3.30.1360.40">
    <property type="match status" value="1"/>
</dbReference>
<keyword evidence="6 7" id="KW-0413">Isomerase</keyword>
<dbReference type="Pfam" id="PF03989">
    <property type="entry name" value="DNA_gyraseA_C"/>
    <property type="match status" value="2"/>
</dbReference>
<dbReference type="Gene3D" id="2.120.10.90">
    <property type="entry name" value="DNA gyrase/topoisomerase IV, subunit A, C-terminal"/>
    <property type="match status" value="1"/>
</dbReference>
<dbReference type="GO" id="GO:0005737">
    <property type="term" value="C:cytoplasm"/>
    <property type="evidence" value="ECO:0007669"/>
    <property type="project" value="TreeGrafter"/>
</dbReference>
<dbReference type="InterPro" id="IPR035516">
    <property type="entry name" value="Gyrase/topoIV_suA_C"/>
</dbReference>
<keyword evidence="4 7" id="KW-0799">Topoisomerase</keyword>